<evidence type="ECO:0000259" key="6">
    <source>
        <dbReference type="SMART" id="SM01217"/>
    </source>
</evidence>
<dbReference type="PRINTS" id="PR00133">
    <property type="entry name" value="GLHYDRLASE3"/>
</dbReference>
<comment type="similarity">
    <text evidence="1 4">Belongs to the glycosyl hydrolase 3 family.</text>
</comment>
<evidence type="ECO:0000256" key="4">
    <source>
        <dbReference type="RuleBase" id="RU361161"/>
    </source>
</evidence>
<evidence type="ECO:0000256" key="2">
    <source>
        <dbReference type="ARBA" id="ARBA00022801"/>
    </source>
</evidence>
<keyword evidence="4" id="KW-0326">Glycosidase</keyword>
<keyword evidence="8" id="KW-1185">Reference proteome</keyword>
<dbReference type="PANTHER" id="PTHR42715">
    <property type="entry name" value="BETA-GLUCOSIDASE"/>
    <property type="match status" value="1"/>
</dbReference>
<dbReference type="GO" id="GO:0005975">
    <property type="term" value="P:carbohydrate metabolic process"/>
    <property type="evidence" value="ECO:0007669"/>
    <property type="project" value="InterPro"/>
</dbReference>
<evidence type="ECO:0000256" key="3">
    <source>
        <dbReference type="ARBA" id="ARBA00023277"/>
    </source>
</evidence>
<dbReference type="Pfam" id="PF00933">
    <property type="entry name" value="Glyco_hydro_3"/>
    <property type="match status" value="1"/>
</dbReference>
<feature type="signal peptide" evidence="5">
    <location>
        <begin position="1"/>
        <end position="21"/>
    </location>
</feature>
<dbReference type="RefSeq" id="WP_154534125.1">
    <property type="nucleotide sequence ID" value="NZ_VUNG01000016.1"/>
</dbReference>
<dbReference type="AlphaFoldDB" id="A0A7K0KFA8"/>
<dbReference type="InterPro" id="IPR050288">
    <property type="entry name" value="Cellulose_deg_GH3"/>
</dbReference>
<dbReference type="SUPFAM" id="SSF52279">
    <property type="entry name" value="Beta-D-glucan exohydrolase, C-terminal domain"/>
    <property type="match status" value="1"/>
</dbReference>
<organism evidence="7 8">
    <name type="scientific">Hallella mizrahii</name>
    <dbReference type="NCBI Taxonomy" id="2606637"/>
    <lineage>
        <taxon>Bacteria</taxon>
        <taxon>Pseudomonadati</taxon>
        <taxon>Bacteroidota</taxon>
        <taxon>Bacteroidia</taxon>
        <taxon>Bacteroidales</taxon>
        <taxon>Prevotellaceae</taxon>
        <taxon>Hallella</taxon>
    </lineage>
</organism>
<dbReference type="InterPro" id="IPR026891">
    <property type="entry name" value="Fn3-like"/>
</dbReference>
<dbReference type="Gene3D" id="3.40.50.1700">
    <property type="entry name" value="Glycoside hydrolase family 3 C-terminal domain"/>
    <property type="match status" value="1"/>
</dbReference>
<keyword evidence="2 4" id="KW-0378">Hydrolase</keyword>
<dbReference type="PANTHER" id="PTHR42715:SF10">
    <property type="entry name" value="BETA-GLUCOSIDASE"/>
    <property type="match status" value="1"/>
</dbReference>
<dbReference type="InterPro" id="IPR017853">
    <property type="entry name" value="GH"/>
</dbReference>
<name>A0A7K0KFA8_9BACT</name>
<gene>
    <name evidence="7" type="ORF">FYJ73_07620</name>
</gene>
<dbReference type="Gene3D" id="2.60.40.10">
    <property type="entry name" value="Immunoglobulins"/>
    <property type="match status" value="1"/>
</dbReference>
<evidence type="ECO:0000256" key="1">
    <source>
        <dbReference type="ARBA" id="ARBA00005336"/>
    </source>
</evidence>
<dbReference type="SMART" id="SM01217">
    <property type="entry name" value="Fn3_like"/>
    <property type="match status" value="1"/>
</dbReference>
<reference evidence="7 8" key="1">
    <citation type="submission" date="2019-08" db="EMBL/GenBank/DDBJ databases">
        <title>In-depth cultivation of the pig gut microbiome towards novel bacterial diversity and tailored functional studies.</title>
        <authorList>
            <person name="Wylensek D."/>
            <person name="Hitch T.C.A."/>
            <person name="Clavel T."/>
        </authorList>
    </citation>
    <scope>NUCLEOTIDE SEQUENCE [LARGE SCALE GENOMIC DNA]</scope>
    <source>
        <strain evidence="7 8">LKV-178-WT-2A</strain>
    </source>
</reference>
<evidence type="ECO:0000313" key="7">
    <source>
        <dbReference type="EMBL" id="MST84539.1"/>
    </source>
</evidence>
<dbReference type="InterPro" id="IPR036881">
    <property type="entry name" value="Glyco_hydro_3_C_sf"/>
</dbReference>
<dbReference type="InterPro" id="IPR002772">
    <property type="entry name" value="Glyco_hydro_3_C"/>
</dbReference>
<dbReference type="Pfam" id="PF01915">
    <property type="entry name" value="Glyco_hydro_3_C"/>
    <property type="match status" value="1"/>
</dbReference>
<dbReference type="InterPro" id="IPR019800">
    <property type="entry name" value="Glyco_hydro_3_AS"/>
</dbReference>
<sequence>MKIKALLFSALTAFASLPAAAQPAPQLRADNIDAVIAAMTLEEKANLVVGDGMGGFSARPVIGSSSSIVPGAAGTTKAIPRLGIPSVVLSDGPAGLRINVDRPFDHNKYYATHFPIGTSLASSWNTALVEDVTKAMGQEVREYGVEVLLAPALCLQRNPLCGRNFEYYSEDPVLSGNIAAAYVNGIQSQGVGTSVKHFAFNNQETMRMGNDARVSQRAARELYLKNFQICIEKSHPWTIMSSYNRVNGVMTSESHDLLTTILRDEWGYKGLVMTDWFGGTDPVWRGGHTDRGANIWAGNDLIEPGMDKDVKEIVDAVKSGKLDVKYLNQCVRNVLDLVVRTKRFAGYHYSNHPDLEAHAQVTRQAAAEGTVLLKNNGTLPLTSVRNVALYGNASYSLIAGGTGSGNVNRAYTISLVEGLRNAGCHVDETLTNRYAAYLEEWTRKHGKLNANVLEVPKLPDELEAEVTSEEVSNNDVAIITLSRISGEGQDRTAENYNLSTQERELLHRVCAAYHQAGKKVVVVLNVGGVMETASWKDLPDAILLPWQCGQEIGNSIADLLMGKSTPSGKLPMTWPVSINDDPSTKNFPSDVKDESLDLSSMFKDASKMAQVKNVGYTNYEEGIYVGYRYYDTFKKEVSYPFGFGLSYTTFSFGKPYVKDQGKSISLSVTITNTGKRPGKEVAQVYVTAPKGKEDKPAQELKAFAKTRTLQPGESQTLVMNIDKIDLASFYESKSAWVVDPGVYTFRVGSSSRDIKGNATLAVKKQIKKVHNVLKPQVKLTSLKLGQ</sequence>
<evidence type="ECO:0000256" key="5">
    <source>
        <dbReference type="SAM" id="SignalP"/>
    </source>
</evidence>
<dbReference type="PROSITE" id="PS00775">
    <property type="entry name" value="GLYCOSYL_HYDROL_F3"/>
    <property type="match status" value="1"/>
</dbReference>
<evidence type="ECO:0000313" key="8">
    <source>
        <dbReference type="Proteomes" id="UP000438914"/>
    </source>
</evidence>
<dbReference type="EMBL" id="VUNG01000016">
    <property type="protein sequence ID" value="MST84539.1"/>
    <property type="molecule type" value="Genomic_DNA"/>
</dbReference>
<dbReference type="InterPro" id="IPR036962">
    <property type="entry name" value="Glyco_hydro_3_N_sf"/>
</dbReference>
<dbReference type="InterPro" id="IPR001764">
    <property type="entry name" value="Glyco_hydro_3_N"/>
</dbReference>
<dbReference type="Gene3D" id="3.20.20.300">
    <property type="entry name" value="Glycoside hydrolase, family 3, N-terminal domain"/>
    <property type="match status" value="1"/>
</dbReference>
<protein>
    <submittedName>
        <fullName evidence="7">Beta-glucosidase</fullName>
    </submittedName>
</protein>
<feature type="domain" description="Fibronectin type III-like" evidence="6">
    <location>
        <begin position="680"/>
        <end position="751"/>
    </location>
</feature>
<feature type="chain" id="PRO_5029734414" evidence="5">
    <location>
        <begin position="22"/>
        <end position="786"/>
    </location>
</feature>
<dbReference type="Proteomes" id="UP000438914">
    <property type="component" value="Unassembled WGS sequence"/>
</dbReference>
<dbReference type="GO" id="GO:0004553">
    <property type="term" value="F:hydrolase activity, hydrolyzing O-glycosyl compounds"/>
    <property type="evidence" value="ECO:0007669"/>
    <property type="project" value="InterPro"/>
</dbReference>
<dbReference type="SUPFAM" id="SSF51445">
    <property type="entry name" value="(Trans)glycosidases"/>
    <property type="match status" value="1"/>
</dbReference>
<accession>A0A7K0KFA8</accession>
<dbReference type="Pfam" id="PF14310">
    <property type="entry name" value="Fn3-like"/>
    <property type="match status" value="1"/>
</dbReference>
<comment type="caution">
    <text evidence="7">The sequence shown here is derived from an EMBL/GenBank/DDBJ whole genome shotgun (WGS) entry which is preliminary data.</text>
</comment>
<proteinExistence type="inferred from homology"/>
<keyword evidence="3" id="KW-0119">Carbohydrate metabolism</keyword>
<dbReference type="InterPro" id="IPR013783">
    <property type="entry name" value="Ig-like_fold"/>
</dbReference>
<keyword evidence="5" id="KW-0732">Signal</keyword>